<dbReference type="SUPFAM" id="SSF111331">
    <property type="entry name" value="NAD kinase/diacylglycerol kinase-like"/>
    <property type="match status" value="1"/>
</dbReference>
<dbReference type="HAMAP" id="MF_00361">
    <property type="entry name" value="NAD_kinase"/>
    <property type="match status" value="1"/>
</dbReference>
<protein>
    <submittedName>
        <fullName evidence="5">Unannotated protein</fullName>
    </submittedName>
</protein>
<keyword evidence="3" id="KW-0521">NADP</keyword>
<sequence length="274" mass="29860">MSRSIAVMVHPARPEARVAADRLQAHCREKGAEIYEVAHGETITDETELLVVLGGDGTILRAAESVYGTDVPLLGINLGHVGFLAEADREDILVVANAITDRTFQVEERMVLQAELHLGASRSQEFALNEFALEKSGSRMVEVLLTIDDRPVSRWLADGVLCSTPTGSTAYAFSAGGPVIWPDVEAMQIIPLAAHALFARPLVISPSSRVSLTLLSGRANLVADGLRQREMEVGDRILLTRSARSLLFARLTPTPFADRLVAKFRLPVEGWREN</sequence>
<evidence type="ECO:0000313" key="6">
    <source>
        <dbReference type="EMBL" id="CAB4697687.1"/>
    </source>
</evidence>
<evidence type="ECO:0000256" key="3">
    <source>
        <dbReference type="ARBA" id="ARBA00022857"/>
    </source>
</evidence>
<dbReference type="EMBL" id="CAFBRC010000033">
    <property type="protein sequence ID" value="CAB5074736.1"/>
    <property type="molecule type" value="Genomic_DNA"/>
</dbReference>
<evidence type="ECO:0000256" key="4">
    <source>
        <dbReference type="ARBA" id="ARBA00023027"/>
    </source>
</evidence>
<dbReference type="Pfam" id="PF01513">
    <property type="entry name" value="NAD_kinase"/>
    <property type="match status" value="1"/>
</dbReference>
<dbReference type="PANTHER" id="PTHR20275">
    <property type="entry name" value="NAD KINASE"/>
    <property type="match status" value="1"/>
</dbReference>
<gene>
    <name evidence="5" type="ORF">UFOPK2342_00715</name>
    <name evidence="6" type="ORF">UFOPK2423_00980</name>
    <name evidence="7" type="ORF">UFOPK4367_00648</name>
</gene>
<evidence type="ECO:0000256" key="2">
    <source>
        <dbReference type="ARBA" id="ARBA00022777"/>
    </source>
</evidence>
<dbReference type="GO" id="GO:0006741">
    <property type="term" value="P:NADP+ biosynthetic process"/>
    <property type="evidence" value="ECO:0007669"/>
    <property type="project" value="InterPro"/>
</dbReference>
<dbReference type="GO" id="GO:0003951">
    <property type="term" value="F:NAD+ kinase activity"/>
    <property type="evidence" value="ECO:0007669"/>
    <property type="project" value="InterPro"/>
</dbReference>
<dbReference type="Gene3D" id="2.60.200.30">
    <property type="entry name" value="Probable inorganic polyphosphate/atp-NAD kinase, domain 2"/>
    <property type="match status" value="1"/>
</dbReference>
<organism evidence="5">
    <name type="scientific">freshwater metagenome</name>
    <dbReference type="NCBI Taxonomy" id="449393"/>
    <lineage>
        <taxon>unclassified sequences</taxon>
        <taxon>metagenomes</taxon>
        <taxon>ecological metagenomes</taxon>
    </lineage>
</organism>
<evidence type="ECO:0000313" key="7">
    <source>
        <dbReference type="EMBL" id="CAB5074736.1"/>
    </source>
</evidence>
<reference evidence="5" key="1">
    <citation type="submission" date="2020-05" db="EMBL/GenBank/DDBJ databases">
        <authorList>
            <person name="Chiriac C."/>
            <person name="Salcher M."/>
            <person name="Ghai R."/>
            <person name="Kavagutti S V."/>
        </authorList>
    </citation>
    <scope>NUCLEOTIDE SEQUENCE</scope>
</reference>
<accession>A0A6J6MMS4</accession>
<keyword evidence="1" id="KW-0808">Transferase</keyword>
<dbReference type="Gene3D" id="3.40.50.10330">
    <property type="entry name" value="Probable inorganic polyphosphate/atp-NAD kinase, domain 1"/>
    <property type="match status" value="1"/>
</dbReference>
<dbReference type="EMBL" id="CAEZXN010000020">
    <property type="protein sequence ID" value="CAB4697687.1"/>
    <property type="molecule type" value="Genomic_DNA"/>
</dbReference>
<evidence type="ECO:0000313" key="5">
    <source>
        <dbReference type="EMBL" id="CAB4675076.1"/>
    </source>
</evidence>
<dbReference type="GO" id="GO:0019674">
    <property type="term" value="P:NAD+ metabolic process"/>
    <property type="evidence" value="ECO:0007669"/>
    <property type="project" value="InterPro"/>
</dbReference>
<name>A0A6J6MMS4_9ZZZZ</name>
<dbReference type="InterPro" id="IPR002504">
    <property type="entry name" value="NADK"/>
</dbReference>
<evidence type="ECO:0000256" key="1">
    <source>
        <dbReference type="ARBA" id="ARBA00022679"/>
    </source>
</evidence>
<dbReference type="InterPro" id="IPR017438">
    <property type="entry name" value="ATP-NAD_kinase_N"/>
</dbReference>
<proteinExistence type="inferred from homology"/>
<dbReference type="NCBIfam" id="NF002892">
    <property type="entry name" value="PRK03372.1"/>
    <property type="match status" value="1"/>
</dbReference>
<dbReference type="InterPro" id="IPR017437">
    <property type="entry name" value="ATP-NAD_kinase_PpnK-typ_C"/>
</dbReference>
<dbReference type="Pfam" id="PF20143">
    <property type="entry name" value="NAD_kinase_C"/>
    <property type="match status" value="1"/>
</dbReference>
<dbReference type="InterPro" id="IPR016064">
    <property type="entry name" value="NAD/diacylglycerol_kinase_sf"/>
</dbReference>
<dbReference type="PANTHER" id="PTHR20275:SF0">
    <property type="entry name" value="NAD KINASE"/>
    <property type="match status" value="1"/>
</dbReference>
<keyword evidence="4" id="KW-0520">NAD</keyword>
<keyword evidence="2" id="KW-0418">Kinase</keyword>
<dbReference type="AlphaFoldDB" id="A0A6J6MMS4"/>
<dbReference type="EMBL" id="CAEZXB010000010">
    <property type="protein sequence ID" value="CAB4675076.1"/>
    <property type="molecule type" value="Genomic_DNA"/>
</dbReference>